<accession>A0ABT9BPS0</accession>
<name>A0ABT9BPS0_9MICO</name>
<organism evidence="2 3">
    <name type="scientific">Antiquaquibacter soli</name>
    <dbReference type="NCBI Taxonomy" id="3064523"/>
    <lineage>
        <taxon>Bacteria</taxon>
        <taxon>Bacillati</taxon>
        <taxon>Actinomycetota</taxon>
        <taxon>Actinomycetes</taxon>
        <taxon>Micrococcales</taxon>
        <taxon>Microbacteriaceae</taxon>
        <taxon>Antiquaquibacter</taxon>
    </lineage>
</organism>
<feature type="transmembrane region" description="Helical" evidence="1">
    <location>
        <begin position="179"/>
        <end position="201"/>
    </location>
</feature>
<dbReference type="RefSeq" id="WP_305003467.1">
    <property type="nucleotide sequence ID" value="NZ_JAUQUB010000003.1"/>
</dbReference>
<comment type="caution">
    <text evidence="2">The sequence shown here is derived from an EMBL/GenBank/DDBJ whole genome shotgun (WGS) entry which is preliminary data.</text>
</comment>
<dbReference type="Proteomes" id="UP001241072">
    <property type="component" value="Unassembled WGS sequence"/>
</dbReference>
<reference evidence="2 3" key="1">
    <citation type="submission" date="2023-07" db="EMBL/GenBank/DDBJ databases">
        <title>Protaetiibacter sp. nov WY-16 isolated from soil.</title>
        <authorList>
            <person name="Liu B."/>
            <person name="Wan Y."/>
        </authorList>
    </citation>
    <scope>NUCLEOTIDE SEQUENCE [LARGE SCALE GENOMIC DNA]</scope>
    <source>
        <strain evidence="2 3">WY-16</strain>
    </source>
</reference>
<protein>
    <submittedName>
        <fullName evidence="2">Uncharacterized protein</fullName>
    </submittedName>
</protein>
<dbReference type="EMBL" id="JAUQUB010000003">
    <property type="protein sequence ID" value="MDO7883037.1"/>
    <property type="molecule type" value="Genomic_DNA"/>
</dbReference>
<gene>
    <name evidence="2" type="ORF">Q5716_12435</name>
</gene>
<evidence type="ECO:0000256" key="1">
    <source>
        <dbReference type="SAM" id="Phobius"/>
    </source>
</evidence>
<evidence type="ECO:0000313" key="3">
    <source>
        <dbReference type="Proteomes" id="UP001241072"/>
    </source>
</evidence>
<keyword evidence="1" id="KW-0812">Transmembrane</keyword>
<sequence length="204" mass="21006">MNNSWVRTPLVRVAASAVSWFGFALAFGLLYQVALAVIALGGYCASGGPYEIAVECPENVVAFAPLSIFGGLIAVGIGVFFSNGFGAQLTAWAWAILFIGLAVPFAIGGGVSNWFVCVLFVLMGAAPLVLELRANAARAFIGSRTAGGEAFAFRNGDRRSLMSMTAPAEGTVTPNAGHALAGFLVPAVSAALGVLLAISWFRAS</sequence>
<keyword evidence="1" id="KW-1133">Transmembrane helix</keyword>
<feature type="transmembrane region" description="Helical" evidence="1">
    <location>
        <begin position="89"/>
        <end position="107"/>
    </location>
</feature>
<feature type="transmembrane region" description="Helical" evidence="1">
    <location>
        <begin position="60"/>
        <end position="82"/>
    </location>
</feature>
<keyword evidence="3" id="KW-1185">Reference proteome</keyword>
<feature type="transmembrane region" description="Helical" evidence="1">
    <location>
        <begin position="20"/>
        <end position="40"/>
    </location>
</feature>
<evidence type="ECO:0000313" key="2">
    <source>
        <dbReference type="EMBL" id="MDO7883037.1"/>
    </source>
</evidence>
<keyword evidence="1" id="KW-0472">Membrane</keyword>
<proteinExistence type="predicted"/>